<dbReference type="InterPro" id="IPR027417">
    <property type="entry name" value="P-loop_NTPase"/>
</dbReference>
<dbReference type="InterPro" id="IPR008900">
    <property type="entry name" value="Zot_N"/>
</dbReference>
<reference evidence="4" key="1">
    <citation type="submission" date="2021-02" db="EMBL/GenBank/DDBJ databases">
        <title>Sulfurospirillum tamanensis sp. nov.</title>
        <authorList>
            <person name="Merkel A.Y."/>
        </authorList>
    </citation>
    <scope>NUCLEOTIDE SEQUENCE [LARGE SCALE GENOMIC DNA]</scope>
    <source>
        <strain evidence="4">T05b</strain>
    </source>
</reference>
<keyword evidence="1" id="KW-0812">Transmembrane</keyword>
<accession>A0ABS2WU44</accession>
<comment type="caution">
    <text evidence="3">The sequence shown here is derived from an EMBL/GenBank/DDBJ whole genome shotgun (WGS) entry which is preliminary data.</text>
</comment>
<dbReference type="Pfam" id="PF05707">
    <property type="entry name" value="Zot"/>
    <property type="match status" value="1"/>
</dbReference>
<protein>
    <recommendedName>
        <fullName evidence="2">Zona occludens toxin N-terminal domain-containing protein</fullName>
    </recommendedName>
</protein>
<name>A0ABS2WU44_9BACT</name>
<proteinExistence type="predicted"/>
<evidence type="ECO:0000313" key="4">
    <source>
        <dbReference type="Proteomes" id="UP000703590"/>
    </source>
</evidence>
<dbReference type="RefSeq" id="WP_205459722.1">
    <property type="nucleotide sequence ID" value="NZ_JAFHKK010000026.1"/>
</dbReference>
<keyword evidence="1" id="KW-1133">Transmembrane helix</keyword>
<evidence type="ECO:0000259" key="2">
    <source>
        <dbReference type="Pfam" id="PF05707"/>
    </source>
</evidence>
<gene>
    <name evidence="3" type="ORF">JWV37_10330</name>
</gene>
<keyword evidence="4" id="KW-1185">Reference proteome</keyword>
<reference evidence="3 4" key="2">
    <citation type="submission" date="2021-02" db="EMBL/GenBank/DDBJ databases">
        <title>Sulfurospirillum tamanensis sp. nov.</title>
        <authorList>
            <person name="Frolova A."/>
            <person name="Merkel A."/>
            <person name="Slobodkin A."/>
        </authorList>
    </citation>
    <scope>NUCLEOTIDE SEQUENCE [LARGE SCALE GENOMIC DNA]</scope>
    <source>
        <strain evidence="3 4">T05b</strain>
    </source>
</reference>
<sequence length="352" mass="40603">MLVVITGVPGSGKSAKAVDHLVENQKKYEYIYTNINEFKFERVANCRNLDFDVLLKCLTRLNVRHKKNKWSDKRLNHLATRLQLHKCLFVIDEFHNYFDRSNTVLIWWLTYHRHFFQDIFMITQNLGLVHSKYKAIPEYFYKAHSSMLRLFPHKLKYSKFISSRMTKADKFGVEEINTKKNDVFSYFVSGGHTKGENVIKKFLLISLALFIPLVVVFIFYTNSLKSANKDIQQKKEVALVSAPVTLLPSPVPAPVPDSPAYASFTYEGFTLIPFECLNSICISNGLRFPLAHLAILTTSTNSQFMQYEQNRFGFVRGSFLASPDLQTIFKGVQDEEDTKSFDVPTFVSESIR</sequence>
<organism evidence="3 4">
    <name type="scientific">Sulfurospirillum tamanense</name>
    <dbReference type="NCBI Taxonomy" id="2813362"/>
    <lineage>
        <taxon>Bacteria</taxon>
        <taxon>Pseudomonadati</taxon>
        <taxon>Campylobacterota</taxon>
        <taxon>Epsilonproteobacteria</taxon>
        <taxon>Campylobacterales</taxon>
        <taxon>Sulfurospirillaceae</taxon>
        <taxon>Sulfurospirillum</taxon>
    </lineage>
</organism>
<dbReference type="SUPFAM" id="SSF52540">
    <property type="entry name" value="P-loop containing nucleoside triphosphate hydrolases"/>
    <property type="match status" value="1"/>
</dbReference>
<evidence type="ECO:0000256" key="1">
    <source>
        <dbReference type="SAM" id="Phobius"/>
    </source>
</evidence>
<feature type="domain" description="Zona occludens toxin N-terminal" evidence="2">
    <location>
        <begin position="1"/>
        <end position="180"/>
    </location>
</feature>
<feature type="transmembrane region" description="Helical" evidence="1">
    <location>
        <begin position="202"/>
        <end position="220"/>
    </location>
</feature>
<reference evidence="3 4" key="3">
    <citation type="submission" date="2021-02" db="EMBL/GenBank/DDBJ databases">
        <authorList>
            <person name="Merkel A.Y."/>
        </authorList>
    </citation>
    <scope>NUCLEOTIDE SEQUENCE [LARGE SCALE GENOMIC DNA]</scope>
    <source>
        <strain evidence="3 4">T05b</strain>
    </source>
</reference>
<dbReference type="Gene3D" id="3.40.50.300">
    <property type="entry name" value="P-loop containing nucleotide triphosphate hydrolases"/>
    <property type="match status" value="1"/>
</dbReference>
<evidence type="ECO:0000313" key="3">
    <source>
        <dbReference type="EMBL" id="MBN2965178.1"/>
    </source>
</evidence>
<dbReference type="Proteomes" id="UP000703590">
    <property type="component" value="Unassembled WGS sequence"/>
</dbReference>
<keyword evidence="1" id="KW-0472">Membrane</keyword>
<dbReference type="EMBL" id="JAFHKK010000026">
    <property type="protein sequence ID" value="MBN2965178.1"/>
    <property type="molecule type" value="Genomic_DNA"/>
</dbReference>